<dbReference type="AlphaFoldDB" id="A0A9D6LBU6"/>
<dbReference type="InterPro" id="IPR043129">
    <property type="entry name" value="ATPase_NBD"/>
</dbReference>
<dbReference type="Proteomes" id="UP000807850">
    <property type="component" value="Unassembled WGS sequence"/>
</dbReference>
<dbReference type="Gene3D" id="3.30.420.40">
    <property type="match status" value="2"/>
</dbReference>
<gene>
    <name evidence="2" type="primary">pilM</name>
    <name evidence="2" type="ORF">HY076_09670</name>
</gene>
<evidence type="ECO:0000313" key="3">
    <source>
        <dbReference type="Proteomes" id="UP000807850"/>
    </source>
</evidence>
<comment type="caution">
    <text evidence="2">The sequence shown here is derived from an EMBL/GenBank/DDBJ whole genome shotgun (WGS) entry which is preliminary data.</text>
</comment>
<sequence>MDWDSPEMQAVADCLRGELVDELRRSFAFYRTQGHLPDPLKLWLSGGSARLPGLPARLAEMLGTPVLLFDPLAVVDDGHRGTETPGGPQFAQAYGLSLRTA</sequence>
<reference evidence="2" key="1">
    <citation type="submission" date="2020-07" db="EMBL/GenBank/DDBJ databases">
        <title>Huge and variable diversity of episymbiotic CPR bacteria and DPANN archaea in groundwater ecosystems.</title>
        <authorList>
            <person name="He C.Y."/>
            <person name="Keren R."/>
            <person name="Whittaker M."/>
            <person name="Farag I.F."/>
            <person name="Doudna J."/>
            <person name="Cate J.H.D."/>
            <person name="Banfield J.F."/>
        </authorList>
    </citation>
    <scope>NUCLEOTIDE SEQUENCE</scope>
    <source>
        <strain evidence="2">NC_groundwater_928_Pr1_S-0.2um_72_17</strain>
    </source>
</reference>
<protein>
    <submittedName>
        <fullName evidence="2">Pilus assembly protein PilM</fullName>
    </submittedName>
</protein>
<accession>A0A9D6LBU6</accession>
<feature type="region of interest" description="Disordered" evidence="1">
    <location>
        <begin position="79"/>
        <end position="101"/>
    </location>
</feature>
<organism evidence="2 3">
    <name type="scientific">Eiseniibacteriota bacterium</name>
    <dbReference type="NCBI Taxonomy" id="2212470"/>
    <lineage>
        <taxon>Bacteria</taxon>
        <taxon>Candidatus Eiseniibacteriota</taxon>
    </lineage>
</organism>
<evidence type="ECO:0000313" key="2">
    <source>
        <dbReference type="EMBL" id="MBI3540527.1"/>
    </source>
</evidence>
<dbReference type="EMBL" id="JACQAY010000325">
    <property type="protein sequence ID" value="MBI3540527.1"/>
    <property type="molecule type" value="Genomic_DNA"/>
</dbReference>
<proteinExistence type="predicted"/>
<dbReference type="SUPFAM" id="SSF53067">
    <property type="entry name" value="Actin-like ATPase domain"/>
    <property type="match status" value="1"/>
</dbReference>
<evidence type="ECO:0000256" key="1">
    <source>
        <dbReference type="SAM" id="MobiDB-lite"/>
    </source>
</evidence>
<name>A0A9D6LBU6_UNCEI</name>